<feature type="region of interest" description="Disordered" evidence="1">
    <location>
        <begin position="224"/>
        <end position="256"/>
    </location>
</feature>
<reference evidence="2" key="1">
    <citation type="journal article" date="2020" name="Stud. Mycol.">
        <title>101 Dothideomycetes genomes: a test case for predicting lifestyles and emergence of pathogens.</title>
        <authorList>
            <person name="Haridas S."/>
            <person name="Albert R."/>
            <person name="Binder M."/>
            <person name="Bloem J."/>
            <person name="Labutti K."/>
            <person name="Salamov A."/>
            <person name="Andreopoulos B."/>
            <person name="Baker S."/>
            <person name="Barry K."/>
            <person name="Bills G."/>
            <person name="Bluhm B."/>
            <person name="Cannon C."/>
            <person name="Castanera R."/>
            <person name="Culley D."/>
            <person name="Daum C."/>
            <person name="Ezra D."/>
            <person name="Gonzalez J."/>
            <person name="Henrissat B."/>
            <person name="Kuo A."/>
            <person name="Liang C."/>
            <person name="Lipzen A."/>
            <person name="Lutzoni F."/>
            <person name="Magnuson J."/>
            <person name="Mondo S."/>
            <person name="Nolan M."/>
            <person name="Ohm R."/>
            <person name="Pangilinan J."/>
            <person name="Park H.-J."/>
            <person name="Ramirez L."/>
            <person name="Alfaro M."/>
            <person name="Sun H."/>
            <person name="Tritt A."/>
            <person name="Yoshinaga Y."/>
            <person name="Zwiers L.-H."/>
            <person name="Turgeon B."/>
            <person name="Goodwin S."/>
            <person name="Spatafora J."/>
            <person name="Crous P."/>
            <person name="Grigoriev I."/>
        </authorList>
    </citation>
    <scope>NUCLEOTIDE SEQUENCE</scope>
    <source>
        <strain evidence="2">CBS 130266</strain>
    </source>
</reference>
<organism evidence="2 3">
    <name type="scientific">Tothia fuscella</name>
    <dbReference type="NCBI Taxonomy" id="1048955"/>
    <lineage>
        <taxon>Eukaryota</taxon>
        <taxon>Fungi</taxon>
        <taxon>Dikarya</taxon>
        <taxon>Ascomycota</taxon>
        <taxon>Pezizomycotina</taxon>
        <taxon>Dothideomycetes</taxon>
        <taxon>Pleosporomycetidae</taxon>
        <taxon>Venturiales</taxon>
        <taxon>Cylindrosympodiaceae</taxon>
        <taxon>Tothia</taxon>
    </lineage>
</organism>
<sequence>MLSCDADHEKIYHDCLPHKWACSNATNEDIMTYACSGAPYMARIIGKAERQLSLWYLSDTGDNGSAMEVIVRWGTLLRNAQSNLMSTAEREAMMELIKKRLDEEQEEQRPKRELRETLLECIKLQLDQGADKQRLEQDSWQIPLPNTKEQHNTANEKQSGNLGQAPRSRPSKTKRGRQLEFRELLLRRIKDRLDKDAESQRLQQEQQDILRTLNACVDECDSKSAGKDHDHGYDALSKVGPKTHQRLHDKKEKEMAVDIGSDPEIPLELEMEWLFDAIATRGSFNITKERKEYLDEHLLRLKAKEKVDEMLGEGG</sequence>
<keyword evidence="3" id="KW-1185">Reference proteome</keyword>
<evidence type="ECO:0000313" key="3">
    <source>
        <dbReference type="Proteomes" id="UP000800235"/>
    </source>
</evidence>
<evidence type="ECO:0000313" key="2">
    <source>
        <dbReference type="EMBL" id="KAF2430521.1"/>
    </source>
</evidence>
<proteinExistence type="predicted"/>
<feature type="compositionally biased region" description="Basic and acidic residues" evidence="1">
    <location>
        <begin position="224"/>
        <end position="233"/>
    </location>
</feature>
<comment type="caution">
    <text evidence="2">The sequence shown here is derived from an EMBL/GenBank/DDBJ whole genome shotgun (WGS) entry which is preliminary data.</text>
</comment>
<feature type="region of interest" description="Disordered" evidence="1">
    <location>
        <begin position="139"/>
        <end position="177"/>
    </location>
</feature>
<dbReference type="EMBL" id="MU007038">
    <property type="protein sequence ID" value="KAF2430521.1"/>
    <property type="molecule type" value="Genomic_DNA"/>
</dbReference>
<dbReference type="Proteomes" id="UP000800235">
    <property type="component" value="Unassembled WGS sequence"/>
</dbReference>
<feature type="compositionally biased region" description="Polar residues" evidence="1">
    <location>
        <begin position="152"/>
        <end position="162"/>
    </location>
</feature>
<gene>
    <name evidence="2" type="ORF">EJ08DRAFT_660722</name>
</gene>
<protein>
    <submittedName>
        <fullName evidence="2">Uncharacterized protein</fullName>
    </submittedName>
</protein>
<accession>A0A9P4TYP5</accession>
<name>A0A9P4TYP5_9PEZI</name>
<dbReference type="AlphaFoldDB" id="A0A9P4TYP5"/>
<evidence type="ECO:0000256" key="1">
    <source>
        <dbReference type="SAM" id="MobiDB-lite"/>
    </source>
</evidence>